<evidence type="ECO:0000313" key="8">
    <source>
        <dbReference type="Proteomes" id="UP000694861"/>
    </source>
</evidence>
<feature type="compositionally biased region" description="Polar residues" evidence="5">
    <location>
        <begin position="329"/>
        <end position="339"/>
    </location>
</feature>
<feature type="region of interest" description="Disordered" evidence="5">
    <location>
        <begin position="409"/>
        <end position="455"/>
    </location>
</feature>
<keyword evidence="3" id="KW-0804">Transcription</keyword>
<dbReference type="Pfam" id="PF16987">
    <property type="entry name" value="KIX_2"/>
    <property type="match status" value="1"/>
</dbReference>
<dbReference type="PANTHER" id="PTHR33137:SF4">
    <property type="entry name" value="MEDIATOR OF RNA POLYMERASE II TRANSCRIPTION SUBUNIT 15A-RELATED"/>
    <property type="match status" value="1"/>
</dbReference>
<feature type="region of interest" description="Disordered" evidence="5">
    <location>
        <begin position="814"/>
        <end position="847"/>
    </location>
</feature>
<feature type="compositionally biased region" description="Polar residues" evidence="5">
    <location>
        <begin position="290"/>
        <end position="321"/>
    </location>
</feature>
<feature type="domain" description="Mediator complex subunit 15 KIX" evidence="6">
    <location>
        <begin position="5"/>
        <end position="80"/>
    </location>
</feature>
<name>A0ABM0NY93_PRUMU</name>
<gene>
    <name evidence="9" type="primary">LOC103330771</name>
</gene>
<comment type="subcellular location">
    <subcellularLocation>
        <location evidence="1">Nucleus</location>
    </subcellularLocation>
</comment>
<reference evidence="9" key="2">
    <citation type="submission" date="2025-08" db="UniProtKB">
        <authorList>
            <consortium name="RefSeq"/>
        </authorList>
    </citation>
    <scope>IDENTIFICATION</scope>
</reference>
<feature type="compositionally biased region" description="Polar residues" evidence="5">
    <location>
        <begin position="438"/>
        <end position="455"/>
    </location>
</feature>
<feature type="region of interest" description="Disordered" evidence="5">
    <location>
        <begin position="75"/>
        <end position="124"/>
    </location>
</feature>
<organism evidence="8 9">
    <name type="scientific">Prunus mume</name>
    <name type="common">Japanese apricot</name>
    <name type="synonym">Armeniaca mume</name>
    <dbReference type="NCBI Taxonomy" id="102107"/>
    <lineage>
        <taxon>Eukaryota</taxon>
        <taxon>Viridiplantae</taxon>
        <taxon>Streptophyta</taxon>
        <taxon>Embryophyta</taxon>
        <taxon>Tracheophyta</taxon>
        <taxon>Spermatophyta</taxon>
        <taxon>Magnoliopsida</taxon>
        <taxon>eudicotyledons</taxon>
        <taxon>Gunneridae</taxon>
        <taxon>Pentapetalae</taxon>
        <taxon>rosids</taxon>
        <taxon>fabids</taxon>
        <taxon>Rosales</taxon>
        <taxon>Rosaceae</taxon>
        <taxon>Amygdaloideae</taxon>
        <taxon>Amygdaleae</taxon>
        <taxon>Prunus</taxon>
    </lineage>
</organism>
<feature type="compositionally biased region" description="Polar residues" evidence="5">
    <location>
        <begin position="76"/>
        <end position="108"/>
    </location>
</feature>
<feature type="domain" description="ARC105/Med15 mediator subunit C-terminal" evidence="7">
    <location>
        <begin position="1054"/>
        <end position="1133"/>
    </location>
</feature>
<feature type="compositionally biased region" description="Polar residues" evidence="5">
    <location>
        <begin position="409"/>
        <end position="429"/>
    </location>
</feature>
<dbReference type="Gene3D" id="1.10.246.20">
    <property type="entry name" value="Coactivator CBP, KIX domain"/>
    <property type="match status" value="1"/>
</dbReference>
<feature type="region of interest" description="Disordered" evidence="5">
    <location>
        <begin position="287"/>
        <end position="339"/>
    </location>
</feature>
<dbReference type="Proteomes" id="UP000694861">
    <property type="component" value="Linkage group LG5"/>
</dbReference>
<dbReference type="InterPro" id="IPR048386">
    <property type="entry name" value="Med15_C"/>
</dbReference>
<accession>A0ABM0NY93</accession>
<dbReference type="Pfam" id="PF21539">
    <property type="entry name" value="Med15_C"/>
    <property type="match status" value="1"/>
</dbReference>
<evidence type="ECO:0000256" key="3">
    <source>
        <dbReference type="ARBA" id="ARBA00023163"/>
    </source>
</evidence>
<evidence type="ECO:0000256" key="1">
    <source>
        <dbReference type="ARBA" id="ARBA00004123"/>
    </source>
</evidence>
<evidence type="ECO:0000259" key="7">
    <source>
        <dbReference type="Pfam" id="PF21539"/>
    </source>
</evidence>
<dbReference type="RefSeq" id="XP_008231601.1">
    <property type="nucleotide sequence ID" value="XM_008233379.2"/>
</dbReference>
<evidence type="ECO:0000256" key="4">
    <source>
        <dbReference type="ARBA" id="ARBA00023242"/>
    </source>
</evidence>
<sequence length="1162" mass="128858">MEPVDWRTQFPADSRERVVNKIMNTLRKRFPSSDSEKCISEIKNIALKFEEKIYMVARNQKEYVMKIMSRLEAMVPSSSKSNPPYSGLNTSNPGGNQGQSIAVQSRDQSQAREQHSLPNVPNTIASGGFSSNLASARSTVSVSARVPLPNSATENANSQKSVGNLSGQGAPINVSANNVRQAQGRQHLPHIGTQQNHEQLNHHLGIQVKQENISPSCIAQQKQLQQYQQQQQQKLLKPAQKQTSQQSVMQTPAIRPSETHVAPLSDLRQDQMSSFEQTTRSVIKNHPHTASRQIHQSQETPDIHQNVSSRPDNLAMQSPKQSHLIGTPGLQQQQTRLPGQPNNVQQWFQVQKMNLSSAHHEQLAERNNISVPQQSSQLLGTQCASSGMLQSNFKMQEETQHTASALLPNQGQRSQPQSLERQLNSQSQPDKMRLLPNPTEQDQQQTYQTSGTVTSTSEKRISFVDNWQEDIYRKVESLKSKFLTPLSDMLRKVTYTIQQFNSVSQQTERVSIERYKALKNRLTEIILHLNVPKSKITPSYKENLGSMERQILLILHTYGRAKPVPSLQHGQLPSDVHSTRQMVQLHSQTPQIRTHQDERKLPLQSVNLQCSATGNATNLVNSSRSPAEHPTLKHNMVHLRKNLTEQYSGQANSLTAVQQVASGSSKIPSGSPQKPKVQTSSQIPIHETQSNLNALDSSCSTLKDMHLKLPKEEPAVQTQNPKQELRRHMITEQLVQQQKIVHQHHELVKLQSGASFPPAVPKILGSSCQEISQYSSQIDKKNLLIPLTKARTTLYPANSPSIKISSLVPLAASSRTGDSEKPISDTSSLSNAGSTGDPQVNVAQSPSPFVISTPGMSASPLLEEYTNGIHHNTSTIISDELTASEQPIQRLTKVVNLMSSKTLSAAVLDIGSILCTTDRILGPETDGRSIGSFGKDFAEVTNSHLLKRYLTWQDNTFQTRKLKRCRSTVPMHVVDSLPEFSDKEKFDLDSTAISYIRRPRIEVNQTLLEEITVINRQLIDTVLDISDEDTPPIVASAPIKVGEGTIVRCSFIAVAISPSLKSEQLPIQPLRLLVPANYPLCSPIFLDKLRVDISDELEDLSAKVKSKLNISLRSLTEPLSLGEIARTWDVCARAAISEYAQQLGGGSFSSKCGMWEDCLSAA</sequence>
<proteinExistence type="predicted"/>
<reference evidence="8" key="1">
    <citation type="journal article" date="2012" name="Nat. Commun.">
        <title>The genome of Prunus mume.</title>
        <authorList>
            <person name="Zhang Q."/>
            <person name="Chen W."/>
            <person name="Sun L."/>
            <person name="Zhao F."/>
            <person name="Huang B."/>
            <person name="Yang W."/>
            <person name="Tao Y."/>
            <person name="Wang J."/>
            <person name="Yuan Z."/>
            <person name="Fan G."/>
            <person name="Xing Z."/>
            <person name="Han C."/>
            <person name="Pan H."/>
            <person name="Zhong X."/>
            <person name="Shi W."/>
            <person name="Liang X."/>
            <person name="Du D."/>
            <person name="Sun F."/>
            <person name="Xu Z."/>
            <person name="Hao R."/>
            <person name="Lv T."/>
            <person name="Lv Y."/>
            <person name="Zheng Z."/>
            <person name="Sun M."/>
            <person name="Luo L."/>
            <person name="Cai M."/>
            <person name="Gao Y."/>
            <person name="Wang J."/>
            <person name="Yin Y."/>
            <person name="Xu X."/>
            <person name="Cheng T."/>
            <person name="Wang J."/>
        </authorList>
    </citation>
    <scope>NUCLEOTIDE SEQUENCE [LARGE SCALE GENOMIC DNA]</scope>
</reference>
<dbReference type="InterPro" id="IPR036546">
    <property type="entry name" value="MED15_KIX"/>
</dbReference>
<dbReference type="GeneID" id="103330771"/>
<evidence type="ECO:0000313" key="9">
    <source>
        <dbReference type="RefSeq" id="XP_008231601.1"/>
    </source>
</evidence>
<evidence type="ECO:0000259" key="6">
    <source>
        <dbReference type="Pfam" id="PF16987"/>
    </source>
</evidence>
<keyword evidence="8" id="KW-1185">Reference proteome</keyword>
<dbReference type="InterPro" id="IPR036529">
    <property type="entry name" value="KIX_dom_sf"/>
</dbReference>
<evidence type="ECO:0000256" key="2">
    <source>
        <dbReference type="ARBA" id="ARBA00023015"/>
    </source>
</evidence>
<feature type="compositionally biased region" description="Polar residues" evidence="5">
    <location>
        <begin position="824"/>
        <end position="847"/>
    </location>
</feature>
<dbReference type="PANTHER" id="PTHR33137">
    <property type="entry name" value="MEDIATOR OF RNA POLYMERASE II TRANSCRIPTION SUBUNIT 15A-RELATED"/>
    <property type="match status" value="1"/>
</dbReference>
<keyword evidence="4" id="KW-0539">Nucleus</keyword>
<dbReference type="InterPro" id="IPR044661">
    <property type="entry name" value="MED15a/b/c-like"/>
</dbReference>
<protein>
    <submittedName>
        <fullName evidence="9">Mediator of RNA polymerase II transcription subunit 15a-like</fullName>
    </submittedName>
</protein>
<evidence type="ECO:0000256" key="5">
    <source>
        <dbReference type="SAM" id="MobiDB-lite"/>
    </source>
</evidence>
<keyword evidence="2" id="KW-0805">Transcription regulation</keyword>